<accession>A0A067PXE6</accession>
<evidence type="ECO:0008006" key="4">
    <source>
        <dbReference type="Google" id="ProtNLM"/>
    </source>
</evidence>
<feature type="non-terminal residue" evidence="2">
    <location>
        <position position="130"/>
    </location>
</feature>
<organism evidence="2 3">
    <name type="scientific">Jaapia argillacea MUCL 33604</name>
    <dbReference type="NCBI Taxonomy" id="933084"/>
    <lineage>
        <taxon>Eukaryota</taxon>
        <taxon>Fungi</taxon>
        <taxon>Dikarya</taxon>
        <taxon>Basidiomycota</taxon>
        <taxon>Agaricomycotina</taxon>
        <taxon>Agaricomycetes</taxon>
        <taxon>Agaricomycetidae</taxon>
        <taxon>Jaapiales</taxon>
        <taxon>Jaapiaceae</taxon>
        <taxon>Jaapia</taxon>
    </lineage>
</organism>
<dbReference type="HOGENOM" id="CLU_1943127_0_0_1"/>
<dbReference type="Proteomes" id="UP000027265">
    <property type="component" value="Unassembled WGS sequence"/>
</dbReference>
<keyword evidence="1" id="KW-0732">Signal</keyword>
<feature type="chain" id="PRO_5001647100" description="Glycoside hydrolase family 61 protein" evidence="1">
    <location>
        <begin position="18"/>
        <end position="130"/>
    </location>
</feature>
<proteinExistence type="predicted"/>
<protein>
    <recommendedName>
        <fullName evidence="4">Glycoside hydrolase family 61 protein</fullName>
    </recommendedName>
</protein>
<gene>
    <name evidence="2" type="ORF">JAAARDRAFT_79479</name>
</gene>
<keyword evidence="3" id="KW-1185">Reference proteome</keyword>
<dbReference type="AlphaFoldDB" id="A0A067PXE6"/>
<dbReference type="InParanoid" id="A0A067PXE6"/>
<feature type="signal peptide" evidence="1">
    <location>
        <begin position="1"/>
        <end position="17"/>
    </location>
</feature>
<sequence length="130" mass="13762">MRTPIVFSLLLPLAVSAYVVFTDTLEVVGGCRKFSSGDVIQLGWQVNGSVVDDCYASLRLASNTSVIVAEADGVYPGYIPCNANGANISIPQLPLDITGGQPDKWEDGTYLLEVDLPFGNGPPAQNCNPT</sequence>
<reference evidence="3" key="1">
    <citation type="journal article" date="2014" name="Proc. Natl. Acad. Sci. U.S.A.">
        <title>Extensive sampling of basidiomycete genomes demonstrates inadequacy of the white-rot/brown-rot paradigm for wood decay fungi.</title>
        <authorList>
            <person name="Riley R."/>
            <person name="Salamov A.A."/>
            <person name="Brown D.W."/>
            <person name="Nagy L.G."/>
            <person name="Floudas D."/>
            <person name="Held B.W."/>
            <person name="Levasseur A."/>
            <person name="Lombard V."/>
            <person name="Morin E."/>
            <person name="Otillar R."/>
            <person name="Lindquist E.A."/>
            <person name="Sun H."/>
            <person name="LaButti K.M."/>
            <person name="Schmutz J."/>
            <person name="Jabbour D."/>
            <person name="Luo H."/>
            <person name="Baker S.E."/>
            <person name="Pisabarro A.G."/>
            <person name="Walton J.D."/>
            <person name="Blanchette R.A."/>
            <person name="Henrissat B."/>
            <person name="Martin F."/>
            <person name="Cullen D."/>
            <person name="Hibbett D.S."/>
            <person name="Grigoriev I.V."/>
        </authorList>
    </citation>
    <scope>NUCLEOTIDE SEQUENCE [LARGE SCALE GENOMIC DNA]</scope>
    <source>
        <strain evidence="3">MUCL 33604</strain>
    </source>
</reference>
<evidence type="ECO:0000256" key="1">
    <source>
        <dbReference type="SAM" id="SignalP"/>
    </source>
</evidence>
<evidence type="ECO:0000313" key="2">
    <source>
        <dbReference type="EMBL" id="KDQ55927.1"/>
    </source>
</evidence>
<dbReference type="EMBL" id="KL197723">
    <property type="protein sequence ID" value="KDQ55927.1"/>
    <property type="molecule type" value="Genomic_DNA"/>
</dbReference>
<name>A0A067PXE6_9AGAM</name>
<evidence type="ECO:0000313" key="3">
    <source>
        <dbReference type="Proteomes" id="UP000027265"/>
    </source>
</evidence>